<dbReference type="Proteomes" id="UP000694865">
    <property type="component" value="Unplaced"/>
</dbReference>
<dbReference type="RefSeq" id="XP_002740958.1">
    <property type="nucleotide sequence ID" value="XM_002740912.2"/>
</dbReference>
<evidence type="ECO:0000256" key="9">
    <source>
        <dbReference type="RuleBase" id="RU362000"/>
    </source>
</evidence>
<feature type="transmembrane region" description="Helical" evidence="9">
    <location>
        <begin position="102"/>
        <end position="120"/>
    </location>
</feature>
<organism evidence="10 11">
    <name type="scientific">Saccoglossus kowalevskii</name>
    <name type="common">Acorn worm</name>
    <dbReference type="NCBI Taxonomy" id="10224"/>
    <lineage>
        <taxon>Eukaryota</taxon>
        <taxon>Metazoa</taxon>
        <taxon>Hemichordata</taxon>
        <taxon>Enteropneusta</taxon>
        <taxon>Harrimaniidae</taxon>
        <taxon>Saccoglossus</taxon>
    </lineage>
</organism>
<keyword evidence="4 9" id="KW-0812">Transmembrane</keyword>
<feature type="transmembrane region" description="Helical" evidence="9">
    <location>
        <begin position="154"/>
        <end position="176"/>
    </location>
</feature>
<name>A0ABM0GZN5_SACKO</name>
<dbReference type="NCBIfam" id="TIGR00798">
    <property type="entry name" value="mtc"/>
    <property type="match status" value="1"/>
</dbReference>
<sequence>MASYSQVDVDGYPAFQLGGSRFDQSTVLGRYRHFLDVVDPRTLFTSKTQLQNSIQLLEDYKSGTLSSDTTNRQLWQAQKVKQAIIHPDTGEKILMPFRMSGFVPFGAPIVVGLLLPNLTLKATVFWQWLNQSHNACVNYSNRNATKPTPMSKFLGGYLGAITSACSIAVGLTVLVGKAQKFSPATKMIIQKFVPFPAVATASVCNVVLMRISELGEGIEVSDEDGNVVGCSKIAAKRALQETAMTRAVLPAPILILPPIIMTLFERTNFVKTRPKVHLPLQATVCTLSFAFALPLALSLFPQFSK</sequence>
<dbReference type="PANTHER" id="PTHR11153">
    <property type="entry name" value="SIDEROFLEXIN"/>
    <property type="match status" value="1"/>
</dbReference>
<evidence type="ECO:0000256" key="5">
    <source>
        <dbReference type="ARBA" id="ARBA00022970"/>
    </source>
</evidence>
<keyword evidence="6 9" id="KW-1133">Transmembrane helix</keyword>
<keyword evidence="10" id="KW-1185">Reference proteome</keyword>
<reference evidence="11" key="1">
    <citation type="submission" date="2025-08" db="UniProtKB">
        <authorList>
            <consortium name="RefSeq"/>
        </authorList>
    </citation>
    <scope>IDENTIFICATION</scope>
    <source>
        <tissue evidence="11">Testes</tissue>
    </source>
</reference>
<evidence type="ECO:0000313" key="11">
    <source>
        <dbReference type="RefSeq" id="XP_002740958.1"/>
    </source>
</evidence>
<evidence type="ECO:0000313" key="10">
    <source>
        <dbReference type="Proteomes" id="UP000694865"/>
    </source>
</evidence>
<evidence type="ECO:0000256" key="4">
    <source>
        <dbReference type="ARBA" id="ARBA00022692"/>
    </source>
</evidence>
<dbReference type="PANTHER" id="PTHR11153:SF6">
    <property type="entry name" value="SIDEROFLEXIN-5"/>
    <property type="match status" value="1"/>
</dbReference>
<gene>
    <name evidence="11" type="primary">LOC100377051</name>
</gene>
<keyword evidence="8 9" id="KW-0472">Membrane</keyword>
<evidence type="ECO:0000256" key="1">
    <source>
        <dbReference type="ARBA" id="ARBA00004225"/>
    </source>
</evidence>
<dbReference type="GeneID" id="100377051"/>
<evidence type="ECO:0000256" key="8">
    <source>
        <dbReference type="ARBA" id="ARBA00023136"/>
    </source>
</evidence>
<comment type="subcellular location">
    <subcellularLocation>
        <location evidence="1 9">Mitochondrion membrane</location>
        <topology evidence="1 9">Multi-pass membrane protein</topology>
    </subcellularLocation>
</comment>
<feature type="transmembrane region" description="Helical" evidence="9">
    <location>
        <begin position="247"/>
        <end position="264"/>
    </location>
</feature>
<evidence type="ECO:0000256" key="3">
    <source>
        <dbReference type="ARBA" id="ARBA00022448"/>
    </source>
</evidence>
<evidence type="ECO:0000256" key="7">
    <source>
        <dbReference type="ARBA" id="ARBA00023128"/>
    </source>
</evidence>
<feature type="transmembrane region" description="Helical" evidence="9">
    <location>
        <begin position="276"/>
        <end position="300"/>
    </location>
</feature>
<keyword evidence="5" id="KW-0029">Amino-acid transport</keyword>
<keyword evidence="7 9" id="KW-0496">Mitochondrion</keyword>
<keyword evidence="3" id="KW-0813">Transport</keyword>
<proteinExistence type="inferred from homology"/>
<evidence type="ECO:0000256" key="6">
    <source>
        <dbReference type="ARBA" id="ARBA00022989"/>
    </source>
</evidence>
<accession>A0ABM0GZN5</accession>
<feature type="non-terminal residue" evidence="11">
    <location>
        <position position="305"/>
    </location>
</feature>
<protein>
    <recommendedName>
        <fullName evidence="9">Sidoreflexin</fullName>
    </recommendedName>
</protein>
<dbReference type="Pfam" id="PF03820">
    <property type="entry name" value="SFXNs"/>
    <property type="match status" value="1"/>
</dbReference>
<dbReference type="InterPro" id="IPR004686">
    <property type="entry name" value="Mtc"/>
</dbReference>
<comment type="similarity">
    <text evidence="2 9">Belongs to the sideroflexin family.</text>
</comment>
<evidence type="ECO:0000256" key="2">
    <source>
        <dbReference type="ARBA" id="ARBA00005974"/>
    </source>
</evidence>